<organism evidence="1">
    <name type="scientific">marine metagenome</name>
    <dbReference type="NCBI Taxonomy" id="408172"/>
    <lineage>
        <taxon>unclassified sequences</taxon>
        <taxon>metagenomes</taxon>
        <taxon>ecological metagenomes</taxon>
    </lineage>
</organism>
<dbReference type="AlphaFoldDB" id="A0A382ULC3"/>
<proteinExistence type="predicted"/>
<reference evidence="1" key="1">
    <citation type="submission" date="2018-05" db="EMBL/GenBank/DDBJ databases">
        <authorList>
            <person name="Lanie J.A."/>
            <person name="Ng W.-L."/>
            <person name="Kazmierczak K.M."/>
            <person name="Andrzejewski T.M."/>
            <person name="Davidsen T.M."/>
            <person name="Wayne K.J."/>
            <person name="Tettelin H."/>
            <person name="Glass J.I."/>
            <person name="Rusch D."/>
            <person name="Podicherti R."/>
            <person name="Tsui H.-C.T."/>
            <person name="Winkler M.E."/>
        </authorList>
    </citation>
    <scope>NUCLEOTIDE SEQUENCE</scope>
</reference>
<feature type="non-terminal residue" evidence="1">
    <location>
        <position position="30"/>
    </location>
</feature>
<name>A0A382ULC3_9ZZZZ</name>
<gene>
    <name evidence="1" type="ORF">METZ01_LOCUS387930</name>
</gene>
<accession>A0A382ULC3</accession>
<dbReference type="EMBL" id="UINC01145130">
    <property type="protein sequence ID" value="SVD35076.1"/>
    <property type="molecule type" value="Genomic_DNA"/>
</dbReference>
<sequence>MFLNSIDPFENRTLGAMDGQAHRPRLAGGT</sequence>
<protein>
    <submittedName>
        <fullName evidence="1">Uncharacterized protein</fullName>
    </submittedName>
</protein>
<evidence type="ECO:0000313" key="1">
    <source>
        <dbReference type="EMBL" id="SVD35076.1"/>
    </source>
</evidence>